<dbReference type="GO" id="GO:0006364">
    <property type="term" value="P:rRNA processing"/>
    <property type="evidence" value="ECO:0007669"/>
    <property type="project" value="TreeGrafter"/>
</dbReference>
<keyword evidence="2" id="KW-0175">Coiled coil</keyword>
<evidence type="ECO:0000259" key="5">
    <source>
        <dbReference type="Pfam" id="PF12923"/>
    </source>
</evidence>
<dbReference type="Gene3D" id="3.30.70.330">
    <property type="match status" value="1"/>
</dbReference>
<dbReference type="eggNOG" id="KOG4008">
    <property type="taxonomic scope" value="Eukaryota"/>
</dbReference>
<dbReference type="GO" id="GO:0034456">
    <property type="term" value="C:UTP-C complex"/>
    <property type="evidence" value="ECO:0007669"/>
    <property type="project" value="TreeGrafter"/>
</dbReference>
<feature type="domain" description="RRM" evidence="4">
    <location>
        <begin position="39"/>
        <end position="71"/>
    </location>
</feature>
<dbReference type="SUPFAM" id="SSF54928">
    <property type="entry name" value="RNA-binding domain, RBD"/>
    <property type="match status" value="1"/>
</dbReference>
<dbReference type="CDD" id="cd12951">
    <property type="entry name" value="RRP7_Rrp7A"/>
    <property type="match status" value="1"/>
</dbReference>
<evidence type="ECO:0000313" key="7">
    <source>
        <dbReference type="Proteomes" id="UP000007875"/>
    </source>
</evidence>
<reference evidence="7" key="1">
    <citation type="submission" date="2003-08" db="EMBL/GenBank/DDBJ databases">
        <authorList>
            <person name="Birren B."/>
            <person name="Nusbaum C."/>
            <person name="Abebe A."/>
            <person name="Abouelleil A."/>
            <person name="Adekoya E."/>
            <person name="Ait-zahra M."/>
            <person name="Allen N."/>
            <person name="Allen T."/>
            <person name="An P."/>
            <person name="Anderson M."/>
            <person name="Anderson S."/>
            <person name="Arachchi H."/>
            <person name="Armbruster J."/>
            <person name="Bachantsang P."/>
            <person name="Baldwin J."/>
            <person name="Barry A."/>
            <person name="Bayul T."/>
            <person name="Blitshsteyn B."/>
            <person name="Bloom T."/>
            <person name="Blye J."/>
            <person name="Boguslavskiy L."/>
            <person name="Borowsky M."/>
            <person name="Boukhgalter B."/>
            <person name="Brunache A."/>
            <person name="Butler J."/>
            <person name="Calixte N."/>
            <person name="Calvo S."/>
            <person name="Camarata J."/>
            <person name="Campo K."/>
            <person name="Chang J."/>
            <person name="Cheshatsang Y."/>
            <person name="Citroen M."/>
            <person name="Collymore A."/>
            <person name="Considine T."/>
            <person name="Cook A."/>
            <person name="Cooke P."/>
            <person name="Corum B."/>
            <person name="Cuomo C."/>
            <person name="David R."/>
            <person name="Dawoe T."/>
            <person name="Degray S."/>
            <person name="Dodge S."/>
            <person name="Dooley K."/>
            <person name="Dorje P."/>
            <person name="Dorjee K."/>
            <person name="Dorris L."/>
            <person name="Duffey N."/>
            <person name="Dupes A."/>
            <person name="Elkins T."/>
            <person name="Engels R."/>
            <person name="Erickson J."/>
            <person name="Farina A."/>
            <person name="Faro S."/>
            <person name="Ferreira P."/>
            <person name="Fischer H."/>
            <person name="Fitzgerald M."/>
            <person name="Foley K."/>
            <person name="Gage D."/>
            <person name="Galagan J."/>
            <person name="Gearin G."/>
            <person name="Gnerre S."/>
            <person name="Gnirke A."/>
            <person name="Goyette A."/>
            <person name="Graham J."/>
            <person name="Grandbois E."/>
            <person name="Gyaltsen K."/>
            <person name="Hafez N."/>
            <person name="Hagopian D."/>
            <person name="Hagos B."/>
            <person name="Hall J."/>
            <person name="Hatcher B."/>
            <person name="Heller A."/>
            <person name="Higgins H."/>
            <person name="Honan T."/>
            <person name="Horn A."/>
            <person name="Houde N."/>
            <person name="Hughes L."/>
            <person name="Hulme W."/>
            <person name="Husby E."/>
            <person name="Iliev I."/>
            <person name="Jaffe D."/>
            <person name="Jones C."/>
            <person name="Kamal M."/>
            <person name="Kamat A."/>
            <person name="Kamvysselis M."/>
            <person name="Karlsson E."/>
            <person name="Kells C."/>
            <person name="Kieu A."/>
            <person name="Kisner P."/>
            <person name="Kodira C."/>
            <person name="Kulbokas E."/>
            <person name="Labutti K."/>
            <person name="Lama D."/>
            <person name="Landers T."/>
            <person name="Leger J."/>
            <person name="Levine S."/>
            <person name="Lewis D."/>
            <person name="Lewis T."/>
            <person name="Lindblad-toh K."/>
            <person name="Liu X."/>
            <person name="Lokyitsang T."/>
            <person name="Lokyitsang Y."/>
            <person name="Lucien O."/>
            <person name="Lui A."/>
            <person name="Ma L.J."/>
            <person name="Mabbitt R."/>
            <person name="Macdonald J."/>
            <person name="Maclean C."/>
            <person name="Major J."/>
            <person name="Manning J."/>
            <person name="Marabella R."/>
            <person name="Maru K."/>
            <person name="Matthews C."/>
            <person name="Mauceli E."/>
            <person name="Mccarthy M."/>
            <person name="Mcdonough S."/>
            <person name="Mcghee T."/>
            <person name="Meldrim J."/>
            <person name="Meneus L."/>
            <person name="Mesirov J."/>
            <person name="Mihalev A."/>
            <person name="Mihova T."/>
            <person name="Mikkelsen T."/>
            <person name="Mlenga V."/>
            <person name="Moru K."/>
            <person name="Mozes J."/>
            <person name="Mulrain L."/>
            <person name="Munson G."/>
            <person name="Naylor J."/>
            <person name="Newes C."/>
            <person name="Nguyen C."/>
            <person name="Nguyen N."/>
            <person name="Nguyen T."/>
            <person name="Nicol R."/>
            <person name="Nielsen C."/>
            <person name="Nizzari M."/>
            <person name="Norbu C."/>
            <person name="Norbu N."/>
            <person name="O'donnell P."/>
            <person name="Okoawo O."/>
            <person name="O'leary S."/>
            <person name="Omotosho B."/>
            <person name="O'neill K."/>
            <person name="Osman S."/>
            <person name="Parker S."/>
            <person name="Perrin D."/>
            <person name="Phunkhang P."/>
            <person name="Piqani B."/>
            <person name="Purcell S."/>
            <person name="Rachupka T."/>
            <person name="Ramasamy U."/>
            <person name="Rameau R."/>
            <person name="Ray V."/>
            <person name="Raymond C."/>
            <person name="Retta R."/>
            <person name="Richardson S."/>
            <person name="Rise C."/>
            <person name="Rodriguez J."/>
            <person name="Rogers J."/>
            <person name="Rogov P."/>
            <person name="Rutman M."/>
            <person name="Schupbach R."/>
            <person name="Seaman C."/>
            <person name="Settipalli S."/>
            <person name="Sharpe T."/>
            <person name="Sheridan J."/>
            <person name="Sherpa N."/>
            <person name="Shi J."/>
            <person name="Smirnov S."/>
            <person name="Smith C."/>
            <person name="Sougnez C."/>
            <person name="Spencer B."/>
            <person name="Stalker J."/>
            <person name="Stange-thomann N."/>
            <person name="Stavropoulos S."/>
            <person name="Stetson K."/>
            <person name="Stone C."/>
            <person name="Stone S."/>
            <person name="Stubbs M."/>
            <person name="Talamas J."/>
            <person name="Tchuinga P."/>
            <person name="Tenzing P."/>
            <person name="Tesfaye S."/>
            <person name="Theodore J."/>
            <person name="Thoulutsang Y."/>
            <person name="Topham K."/>
            <person name="Towey S."/>
            <person name="Tsamla T."/>
            <person name="Tsomo N."/>
            <person name="Vallee D."/>
            <person name="Vassiliev H."/>
            <person name="Venkataraman V."/>
            <person name="Vinson J."/>
            <person name="Vo A."/>
            <person name="Wade C."/>
            <person name="Wang S."/>
            <person name="Wangchuk T."/>
            <person name="Wangdi T."/>
            <person name="Whittaker C."/>
            <person name="Wilkinson J."/>
            <person name="Wu Y."/>
            <person name="Wyman D."/>
            <person name="Yadav S."/>
            <person name="Yang S."/>
            <person name="Yang X."/>
            <person name="Yeager S."/>
            <person name="Yee E."/>
            <person name="Young G."/>
            <person name="Zainoun J."/>
            <person name="Zembeck L."/>
            <person name="Zimmer A."/>
            <person name="Zody M."/>
            <person name="Lander E."/>
        </authorList>
    </citation>
    <scope>NUCLEOTIDE SEQUENCE [LARGE SCALE GENOMIC DNA]</scope>
</reference>
<dbReference type="GeneTree" id="ENSGT00390000018482"/>
<dbReference type="GO" id="GO:0003723">
    <property type="term" value="F:RNA binding"/>
    <property type="evidence" value="ECO:0007669"/>
    <property type="project" value="InterPro"/>
</dbReference>
<feature type="domain" description="Ribosomal RNA-processing protein 7 C-terminal" evidence="5">
    <location>
        <begin position="142"/>
        <end position="260"/>
    </location>
</feature>
<dbReference type="InterPro" id="IPR000504">
    <property type="entry name" value="RRM_dom"/>
</dbReference>
<dbReference type="InterPro" id="IPR040446">
    <property type="entry name" value="RRP7"/>
</dbReference>
<accession>H2YG65</accession>
<dbReference type="Pfam" id="PF12923">
    <property type="entry name" value="RRP7"/>
    <property type="match status" value="1"/>
</dbReference>
<reference evidence="6" key="2">
    <citation type="submission" date="2025-08" db="UniProtKB">
        <authorList>
            <consortium name="Ensembl"/>
        </authorList>
    </citation>
    <scope>IDENTIFICATION</scope>
</reference>
<evidence type="ECO:0000256" key="1">
    <source>
        <dbReference type="ARBA" id="ARBA00006110"/>
    </source>
</evidence>
<reference evidence="6" key="3">
    <citation type="submission" date="2025-09" db="UniProtKB">
        <authorList>
            <consortium name="Ensembl"/>
        </authorList>
    </citation>
    <scope>IDENTIFICATION</scope>
</reference>
<proteinExistence type="inferred from homology"/>
<feature type="coiled-coil region" evidence="2">
    <location>
        <begin position="227"/>
        <end position="254"/>
    </location>
</feature>
<dbReference type="HOGENOM" id="CLU_036234_2_0_1"/>
<dbReference type="PANTHER" id="PTHR13191">
    <property type="entry name" value="RIBOSOMAL RNA PROCESSING PROTEIN 7-RELATED"/>
    <property type="match status" value="1"/>
</dbReference>
<dbReference type="InterPro" id="IPR035979">
    <property type="entry name" value="RBD_domain_sf"/>
</dbReference>
<keyword evidence="7" id="KW-1185">Reference proteome</keyword>
<dbReference type="InterPro" id="IPR024326">
    <property type="entry name" value="RRP7_C"/>
</dbReference>
<dbReference type="STRING" id="51511.ENSCSAVP00000004314"/>
<dbReference type="PANTHER" id="PTHR13191:SF0">
    <property type="entry name" value="RIBOSOMAL RNA-PROCESSING PROTEIN 7 HOMOLOG A-RELATED"/>
    <property type="match status" value="1"/>
</dbReference>
<evidence type="ECO:0000256" key="3">
    <source>
        <dbReference type="SAM" id="MobiDB-lite"/>
    </source>
</evidence>
<name>H2YG65_CIOSA</name>
<protein>
    <recommendedName>
        <fullName evidence="8">RRM domain-containing protein</fullName>
    </recommendedName>
</protein>
<comment type="similarity">
    <text evidence="1">Belongs to the RRP7 family.</text>
</comment>
<organism evidence="6 7">
    <name type="scientific">Ciona savignyi</name>
    <name type="common">Pacific transparent sea squirt</name>
    <dbReference type="NCBI Taxonomy" id="51511"/>
    <lineage>
        <taxon>Eukaryota</taxon>
        <taxon>Metazoa</taxon>
        <taxon>Chordata</taxon>
        <taxon>Tunicata</taxon>
        <taxon>Ascidiacea</taxon>
        <taxon>Phlebobranchia</taxon>
        <taxon>Cionidae</taxon>
        <taxon>Ciona</taxon>
    </lineage>
</organism>
<sequence>MSKIEVFQMKIVADKSCTTGHTLFLHDNYPNKKDDEYCILVTNIPPYCDEHCLHRLFEGCGKILSLKFTKQARKPKTTENTSKFFPSAPVEGFKMAYITYDCTEAVEKALKKSKLDEIHYLSSESTKLITGLRKWCLDYVRNQPDPVKMQMEIDEYMAEFDAKVKKEQEVELANEGIPDEEGWVKVTTRGRNPGVSRTEANQTRIRRKEKQKRKEKEMLSIYKYQVRESKREQIANLRKKFEEDKLKIKNLKESRKFRPF</sequence>
<evidence type="ECO:0000256" key="2">
    <source>
        <dbReference type="SAM" id="Coils"/>
    </source>
</evidence>
<evidence type="ECO:0000259" key="4">
    <source>
        <dbReference type="Pfam" id="PF00076"/>
    </source>
</evidence>
<feature type="region of interest" description="Disordered" evidence="3">
    <location>
        <begin position="187"/>
        <end position="214"/>
    </location>
</feature>
<dbReference type="OMA" id="GIHKWIA"/>
<dbReference type="InterPro" id="IPR012677">
    <property type="entry name" value="Nucleotide-bd_a/b_plait_sf"/>
</dbReference>
<dbReference type="Proteomes" id="UP000007875">
    <property type="component" value="Unassembled WGS sequence"/>
</dbReference>
<evidence type="ECO:0000313" key="6">
    <source>
        <dbReference type="Ensembl" id="ENSCSAVP00000004314.1"/>
    </source>
</evidence>
<dbReference type="GO" id="GO:0000028">
    <property type="term" value="P:ribosomal small subunit assembly"/>
    <property type="evidence" value="ECO:0007669"/>
    <property type="project" value="TreeGrafter"/>
</dbReference>
<dbReference type="InParanoid" id="H2YG65"/>
<dbReference type="Pfam" id="PF00076">
    <property type="entry name" value="RRM_1"/>
    <property type="match status" value="1"/>
</dbReference>
<evidence type="ECO:0008006" key="8">
    <source>
        <dbReference type="Google" id="ProtNLM"/>
    </source>
</evidence>
<dbReference type="Gene3D" id="6.10.250.1770">
    <property type="match status" value="1"/>
</dbReference>
<dbReference type="Ensembl" id="ENSCSAVT00000004378.1">
    <property type="protein sequence ID" value="ENSCSAVP00000004314.1"/>
    <property type="gene ID" value="ENSCSAVG00000002555.1"/>
</dbReference>
<dbReference type="GO" id="GO:0032545">
    <property type="term" value="C:CURI complex"/>
    <property type="evidence" value="ECO:0007669"/>
    <property type="project" value="TreeGrafter"/>
</dbReference>
<dbReference type="AlphaFoldDB" id="H2YG65"/>